<dbReference type="InterPro" id="IPR010895">
    <property type="entry name" value="CHRD"/>
</dbReference>
<feature type="domain" description="CHRD" evidence="2">
    <location>
        <begin position="32"/>
        <end position="151"/>
    </location>
</feature>
<dbReference type="SMART" id="SM00754">
    <property type="entry name" value="CHRD"/>
    <property type="match status" value="1"/>
</dbReference>
<name>A0ABU2C7A6_9BURK</name>
<sequence length="156" mass="15743">MMDTRRIFSKSLFVASALALGLAGCGAMKPSNTVRLSAQLAGANEVPAVASPGTGTAEAWLNKDTNLLTWKVSFSGLTGPATAAHFHGPAVAGSNAGVVVPFSGTTSPLEGQATLTPAQAADLLAGKWYANVHTATNKGGEIRGQMVPSSGGASRY</sequence>
<dbReference type="Proteomes" id="UP001180487">
    <property type="component" value="Unassembled WGS sequence"/>
</dbReference>
<keyword evidence="1" id="KW-0732">Signal</keyword>
<comment type="caution">
    <text evidence="3">The sequence shown here is derived from an EMBL/GenBank/DDBJ whole genome shotgun (WGS) entry which is preliminary data.</text>
</comment>
<organism evidence="3 4">
    <name type="scientific">Rhodoferax ferrireducens</name>
    <dbReference type="NCBI Taxonomy" id="192843"/>
    <lineage>
        <taxon>Bacteria</taxon>
        <taxon>Pseudomonadati</taxon>
        <taxon>Pseudomonadota</taxon>
        <taxon>Betaproteobacteria</taxon>
        <taxon>Burkholderiales</taxon>
        <taxon>Comamonadaceae</taxon>
        <taxon>Rhodoferax</taxon>
    </lineage>
</organism>
<dbReference type="EMBL" id="JAVDXT010000002">
    <property type="protein sequence ID" value="MDR7377216.1"/>
    <property type="molecule type" value="Genomic_DNA"/>
</dbReference>
<evidence type="ECO:0000313" key="3">
    <source>
        <dbReference type="EMBL" id="MDR7377216.1"/>
    </source>
</evidence>
<feature type="chain" id="PRO_5045882170" description="CHRD domain-containing protein" evidence="1">
    <location>
        <begin position="20"/>
        <end position="156"/>
    </location>
</feature>
<dbReference type="PROSITE" id="PS51257">
    <property type="entry name" value="PROKAR_LIPOPROTEIN"/>
    <property type="match status" value="1"/>
</dbReference>
<evidence type="ECO:0000256" key="1">
    <source>
        <dbReference type="SAM" id="SignalP"/>
    </source>
</evidence>
<dbReference type="Pfam" id="PF07452">
    <property type="entry name" value="CHRD"/>
    <property type="match status" value="1"/>
</dbReference>
<accession>A0ABU2C7A6</accession>
<gene>
    <name evidence="3" type="ORF">J2X19_001895</name>
</gene>
<keyword evidence="4" id="KW-1185">Reference proteome</keyword>
<dbReference type="PROSITE" id="PS50933">
    <property type="entry name" value="CHRD"/>
    <property type="match status" value="1"/>
</dbReference>
<evidence type="ECO:0000313" key="4">
    <source>
        <dbReference type="Proteomes" id="UP001180487"/>
    </source>
</evidence>
<proteinExistence type="predicted"/>
<feature type="signal peptide" evidence="1">
    <location>
        <begin position="1"/>
        <end position="19"/>
    </location>
</feature>
<reference evidence="3 4" key="1">
    <citation type="submission" date="2023-07" db="EMBL/GenBank/DDBJ databases">
        <title>Sorghum-associated microbial communities from plants grown in Nebraska, USA.</title>
        <authorList>
            <person name="Schachtman D."/>
        </authorList>
    </citation>
    <scope>NUCLEOTIDE SEQUENCE [LARGE SCALE GENOMIC DNA]</scope>
    <source>
        <strain evidence="3 4">BE313</strain>
    </source>
</reference>
<evidence type="ECO:0000259" key="2">
    <source>
        <dbReference type="PROSITE" id="PS50933"/>
    </source>
</evidence>
<protein>
    <recommendedName>
        <fullName evidence="2">CHRD domain-containing protein</fullName>
    </recommendedName>
</protein>